<feature type="compositionally biased region" description="Basic and acidic residues" evidence="1">
    <location>
        <begin position="626"/>
        <end position="641"/>
    </location>
</feature>
<evidence type="ECO:0000313" key="4">
    <source>
        <dbReference type="Proteomes" id="UP001190700"/>
    </source>
</evidence>
<sequence>MALFWQAINRAKEREDVDAEVLGKLEPVVNLVRPLDPSGAPSGGFAQAVKAIRDKDKEYKRKVEACLHNTSFTLLNKLRAGCAKDPKNRSEADVLELCAVCSVMLKYFADKPFRALLQICPHLKLESYQSNSYICRQGEIGDRFFVIASGTVSFVTSSNGNNENVATLARGQGFGDTALLTGAPRGANAIAAGAVDLVTLEKAVFKKVLQRECEVMLGRSVQFLKTHVRIFASIPHSTCMRFAHQLSVVFFPKGYEFMVDKNNKIYFIKLGSVRLVMPFKRNIMDDQNALNVAKRPDGTMLRGPHPITFKGKMQQLGGGVVSDMLEVCTLGAGNFFGESAYFDDVKQGWMAKANTNLELLQITKSNFAYTATEEVKQAMHDEAIFRLKYYAGRRGIAINSSTANQPRLVQWNNLIEAGLEKKAKEKSASATNAGPKVQTVNHQYSPDMDLNGQKCSGLTFISNVVLEDCPPGQVPPLLNLQSLPPHSKTLKPILTEIPSGSLELPTPPPASTKSKINLISHAKSMELHNTTSSDTVLHMQTSNIGAHFSSCVSSPAGKWPSKHPDSLLMDRAGHNISRTPGLPYDFRSLQPCVQRRNPLLEAPLRVQNMIKIKPRYKVKRVQSSSSRRDKINPGHTSEGRDPGPMGLHGVHSLPYLSQDDPLIQSVQAHIHKDSIVDAVSS</sequence>
<dbReference type="PANTHER" id="PTHR23011:SF28">
    <property type="entry name" value="CYCLIC NUCLEOTIDE-BINDING DOMAIN CONTAINING PROTEIN"/>
    <property type="match status" value="1"/>
</dbReference>
<dbReference type="PROSITE" id="PS00888">
    <property type="entry name" value="CNMP_BINDING_1"/>
    <property type="match status" value="1"/>
</dbReference>
<dbReference type="PROSITE" id="PS50042">
    <property type="entry name" value="CNMP_BINDING_3"/>
    <property type="match status" value="2"/>
</dbReference>
<dbReference type="Pfam" id="PF00027">
    <property type="entry name" value="cNMP_binding"/>
    <property type="match status" value="1"/>
</dbReference>
<dbReference type="InterPro" id="IPR000595">
    <property type="entry name" value="cNMP-bd_dom"/>
</dbReference>
<keyword evidence="4" id="KW-1185">Reference proteome</keyword>
<dbReference type="InterPro" id="IPR018490">
    <property type="entry name" value="cNMP-bd_dom_sf"/>
</dbReference>
<feature type="domain" description="Cyclic nucleotide-binding" evidence="2">
    <location>
        <begin position="107"/>
        <end position="226"/>
    </location>
</feature>
<dbReference type="AlphaFoldDB" id="A0AAE0L2U6"/>
<evidence type="ECO:0000259" key="2">
    <source>
        <dbReference type="PROSITE" id="PS50042"/>
    </source>
</evidence>
<comment type="caution">
    <text evidence="3">The sequence shown here is derived from an EMBL/GenBank/DDBJ whole genome shotgun (WGS) entry which is preliminary data.</text>
</comment>
<gene>
    <name evidence="3" type="ORF">CYMTET_21482</name>
</gene>
<dbReference type="Gene3D" id="2.60.120.10">
    <property type="entry name" value="Jelly Rolls"/>
    <property type="match status" value="2"/>
</dbReference>
<dbReference type="EMBL" id="LGRX02010569">
    <property type="protein sequence ID" value="KAK3270106.1"/>
    <property type="molecule type" value="Genomic_DNA"/>
</dbReference>
<dbReference type="InterPro" id="IPR014710">
    <property type="entry name" value="RmlC-like_jellyroll"/>
</dbReference>
<dbReference type="CDD" id="cd00038">
    <property type="entry name" value="CAP_ED"/>
    <property type="match status" value="1"/>
</dbReference>
<dbReference type="SUPFAM" id="SSF51206">
    <property type="entry name" value="cAMP-binding domain-like"/>
    <property type="match status" value="2"/>
</dbReference>
<feature type="region of interest" description="Disordered" evidence="1">
    <location>
        <begin position="615"/>
        <end position="653"/>
    </location>
</feature>
<dbReference type="PANTHER" id="PTHR23011">
    <property type="entry name" value="CYCLIC NUCLEOTIDE-BINDING DOMAIN CONTAINING PROTEIN"/>
    <property type="match status" value="1"/>
</dbReference>
<organism evidence="3 4">
    <name type="scientific">Cymbomonas tetramitiformis</name>
    <dbReference type="NCBI Taxonomy" id="36881"/>
    <lineage>
        <taxon>Eukaryota</taxon>
        <taxon>Viridiplantae</taxon>
        <taxon>Chlorophyta</taxon>
        <taxon>Pyramimonadophyceae</taxon>
        <taxon>Pyramimonadales</taxon>
        <taxon>Pyramimonadaceae</taxon>
        <taxon>Cymbomonas</taxon>
    </lineage>
</organism>
<protein>
    <recommendedName>
        <fullName evidence="2">Cyclic nucleotide-binding domain-containing protein</fullName>
    </recommendedName>
</protein>
<dbReference type="InterPro" id="IPR018488">
    <property type="entry name" value="cNMP-bd_CS"/>
</dbReference>
<feature type="domain" description="Cyclic nucleotide-binding" evidence="2">
    <location>
        <begin position="327"/>
        <end position="367"/>
    </location>
</feature>
<dbReference type="Proteomes" id="UP001190700">
    <property type="component" value="Unassembled WGS sequence"/>
</dbReference>
<name>A0AAE0L2U6_9CHLO</name>
<accession>A0AAE0L2U6</accession>
<dbReference type="PRINTS" id="PR00103">
    <property type="entry name" value="CAMPKINASE"/>
</dbReference>
<evidence type="ECO:0000313" key="3">
    <source>
        <dbReference type="EMBL" id="KAK3270106.1"/>
    </source>
</evidence>
<evidence type="ECO:0000256" key="1">
    <source>
        <dbReference type="SAM" id="MobiDB-lite"/>
    </source>
</evidence>
<reference evidence="3 4" key="1">
    <citation type="journal article" date="2015" name="Genome Biol. Evol.">
        <title>Comparative Genomics of a Bacterivorous Green Alga Reveals Evolutionary Causalities and Consequences of Phago-Mixotrophic Mode of Nutrition.</title>
        <authorList>
            <person name="Burns J.A."/>
            <person name="Paasch A."/>
            <person name="Narechania A."/>
            <person name="Kim E."/>
        </authorList>
    </citation>
    <scope>NUCLEOTIDE SEQUENCE [LARGE SCALE GENOMIC DNA]</scope>
    <source>
        <strain evidence="3 4">PLY_AMNH</strain>
    </source>
</reference>
<proteinExistence type="predicted"/>
<dbReference type="SMART" id="SM00100">
    <property type="entry name" value="cNMP"/>
    <property type="match status" value="1"/>
</dbReference>